<dbReference type="GO" id="GO:0006433">
    <property type="term" value="P:prolyl-tRNA aminoacylation"/>
    <property type="evidence" value="ECO:0007669"/>
    <property type="project" value="UniProtKB-UniRule"/>
</dbReference>
<dbReference type="InterPro" id="IPR006195">
    <property type="entry name" value="aa-tRNA-synth_II"/>
</dbReference>
<dbReference type="InterPro" id="IPR007214">
    <property type="entry name" value="YbaK/aa-tRNA-synth-assoc-dom"/>
</dbReference>
<dbReference type="InterPro" id="IPR045864">
    <property type="entry name" value="aa-tRNA-synth_II/BPL/LPL"/>
</dbReference>
<dbReference type="EC" id="6.1.1.15" evidence="10"/>
<dbReference type="OrthoDB" id="9809052at2"/>
<dbReference type="Gene3D" id="3.40.50.800">
    <property type="entry name" value="Anticodon-binding domain"/>
    <property type="match status" value="1"/>
</dbReference>
<evidence type="ECO:0000256" key="10">
    <source>
        <dbReference type="HAMAP-Rule" id="MF_01569"/>
    </source>
</evidence>
<dbReference type="HAMAP" id="MF_01569">
    <property type="entry name" value="Pro_tRNA_synth_type1"/>
    <property type="match status" value="1"/>
</dbReference>
<keyword evidence="4 10" id="KW-0436">Ligase</keyword>
<dbReference type="InterPro" id="IPR002314">
    <property type="entry name" value="aa-tRNA-synt_IIb"/>
</dbReference>
<dbReference type="Pfam" id="PF04073">
    <property type="entry name" value="tRNA_edit"/>
    <property type="match status" value="1"/>
</dbReference>
<evidence type="ECO:0000256" key="1">
    <source>
        <dbReference type="ARBA" id="ARBA00004496"/>
    </source>
</evidence>
<dbReference type="Gene3D" id="3.90.960.10">
    <property type="entry name" value="YbaK/aminoacyl-tRNA synthetase-associated domain"/>
    <property type="match status" value="1"/>
</dbReference>
<evidence type="ECO:0000256" key="7">
    <source>
        <dbReference type="ARBA" id="ARBA00022917"/>
    </source>
</evidence>
<evidence type="ECO:0000256" key="5">
    <source>
        <dbReference type="ARBA" id="ARBA00022741"/>
    </source>
</evidence>
<dbReference type="PANTHER" id="PTHR42753:SF2">
    <property type="entry name" value="PROLINE--TRNA LIGASE"/>
    <property type="match status" value="1"/>
</dbReference>
<evidence type="ECO:0000256" key="4">
    <source>
        <dbReference type="ARBA" id="ARBA00022598"/>
    </source>
</evidence>
<keyword evidence="7 10" id="KW-0648">Protein biosynthesis</keyword>
<keyword evidence="3 10" id="KW-0963">Cytoplasm</keyword>
<protein>
    <recommendedName>
        <fullName evidence="10">Proline--tRNA ligase</fullName>
        <ecNumber evidence="10">6.1.1.15</ecNumber>
    </recommendedName>
    <alternativeName>
        <fullName evidence="10">Prolyl-tRNA synthetase</fullName>
        <shortName evidence="10">ProRS</shortName>
    </alternativeName>
</protein>
<dbReference type="InterPro" id="IPR002316">
    <property type="entry name" value="Pro-tRNA-ligase_IIa"/>
</dbReference>
<dbReference type="Proteomes" id="UP000235653">
    <property type="component" value="Unassembled WGS sequence"/>
</dbReference>
<evidence type="ECO:0000259" key="11">
    <source>
        <dbReference type="PROSITE" id="PS50862"/>
    </source>
</evidence>
<comment type="subunit">
    <text evidence="2 10">Homodimer.</text>
</comment>
<accession>A0A2P5P5G0</accession>
<proteinExistence type="inferred from homology"/>
<dbReference type="GO" id="GO:0002161">
    <property type="term" value="F:aminoacyl-tRNA deacylase activity"/>
    <property type="evidence" value="ECO:0007669"/>
    <property type="project" value="InterPro"/>
</dbReference>
<reference evidence="12 13" key="1">
    <citation type="journal article" date="2017" name="ISME J.">
        <title>Grape pomace compost harbors organohalide-respiring Dehalogenimonas species with novel reductive dehalogenase genes.</title>
        <authorList>
            <person name="Yang Y."/>
            <person name="Higgins S.A."/>
            <person name="Yan J."/>
            <person name="Simsir B."/>
            <person name="Chourey K."/>
            <person name="Iyer R."/>
            <person name="Hettich R.L."/>
            <person name="Baldwin B."/>
            <person name="Ogles D.M."/>
            <person name="Loffler F.E."/>
        </authorList>
    </citation>
    <scope>NUCLEOTIDE SEQUENCE [LARGE SCALE GENOMIC DNA]</scope>
    <source>
        <strain evidence="12 13">GP</strain>
    </source>
</reference>
<dbReference type="CDD" id="cd00779">
    <property type="entry name" value="ProRS_core_prok"/>
    <property type="match status" value="1"/>
</dbReference>
<evidence type="ECO:0000313" key="12">
    <source>
        <dbReference type="EMBL" id="PPD57538.1"/>
    </source>
</evidence>
<dbReference type="InterPro" id="IPR044140">
    <property type="entry name" value="ProRS_anticodon_short"/>
</dbReference>
<dbReference type="GO" id="GO:0004827">
    <property type="term" value="F:proline-tRNA ligase activity"/>
    <property type="evidence" value="ECO:0007669"/>
    <property type="project" value="UniProtKB-UniRule"/>
</dbReference>
<dbReference type="AlphaFoldDB" id="A0A2P5P5G0"/>
<dbReference type="Pfam" id="PF00587">
    <property type="entry name" value="tRNA-synt_2b"/>
    <property type="match status" value="1"/>
</dbReference>
<dbReference type="RefSeq" id="WP_102331729.1">
    <property type="nucleotide sequence ID" value="NZ_CP058566.2"/>
</dbReference>
<evidence type="ECO:0000256" key="8">
    <source>
        <dbReference type="ARBA" id="ARBA00023146"/>
    </source>
</evidence>
<comment type="similarity">
    <text evidence="10">Belongs to the class-II aminoacyl-tRNA synthetase family. ProS type 1 subfamily.</text>
</comment>
<name>A0A2P5P5G0_9CHLR</name>
<dbReference type="InterPro" id="IPR004500">
    <property type="entry name" value="Pro-tRNA-synth_IIa_bac-type"/>
</dbReference>
<keyword evidence="5 10" id="KW-0547">Nucleotide-binding</keyword>
<dbReference type="SUPFAM" id="SSF52954">
    <property type="entry name" value="Class II aaRS ABD-related"/>
    <property type="match status" value="1"/>
</dbReference>
<organism evidence="12 13">
    <name type="scientific">Dehalogenimonas etheniformans</name>
    <dbReference type="NCBI Taxonomy" id="1536648"/>
    <lineage>
        <taxon>Bacteria</taxon>
        <taxon>Bacillati</taxon>
        <taxon>Chloroflexota</taxon>
        <taxon>Dehalococcoidia</taxon>
        <taxon>Dehalococcoidales</taxon>
        <taxon>Dehalococcoidaceae</taxon>
        <taxon>Dehalogenimonas</taxon>
    </lineage>
</organism>
<dbReference type="InterPro" id="IPR036621">
    <property type="entry name" value="Anticodon-bd_dom_sf"/>
</dbReference>
<dbReference type="PROSITE" id="PS50862">
    <property type="entry name" value="AA_TRNA_LIGASE_II"/>
    <property type="match status" value="1"/>
</dbReference>
<evidence type="ECO:0000313" key="13">
    <source>
        <dbReference type="Proteomes" id="UP000235653"/>
    </source>
</evidence>
<dbReference type="CDD" id="cd04334">
    <property type="entry name" value="ProRS-INS"/>
    <property type="match status" value="1"/>
</dbReference>
<dbReference type="CDD" id="cd00861">
    <property type="entry name" value="ProRS_anticodon_short"/>
    <property type="match status" value="1"/>
</dbReference>
<dbReference type="InterPro" id="IPR033730">
    <property type="entry name" value="ProRS_core_prok"/>
</dbReference>
<gene>
    <name evidence="10" type="primary">proS</name>
    <name evidence="12" type="ORF">JP09_009445</name>
</gene>
<evidence type="ECO:0000256" key="9">
    <source>
        <dbReference type="ARBA" id="ARBA00047671"/>
    </source>
</evidence>
<dbReference type="InterPro" id="IPR004154">
    <property type="entry name" value="Anticodon-bd"/>
</dbReference>
<dbReference type="GO" id="GO:0005524">
    <property type="term" value="F:ATP binding"/>
    <property type="evidence" value="ECO:0007669"/>
    <property type="project" value="UniProtKB-UniRule"/>
</dbReference>
<dbReference type="InterPro" id="IPR036754">
    <property type="entry name" value="YbaK/aa-tRNA-synt-asso_dom_sf"/>
</dbReference>
<dbReference type="PRINTS" id="PR01046">
    <property type="entry name" value="TRNASYNTHPRO"/>
</dbReference>
<comment type="function">
    <text evidence="10">Catalyzes the attachment of proline to tRNA(Pro) in a two-step reaction: proline is first activated by ATP to form Pro-AMP and then transferred to the acceptor end of tRNA(Pro). As ProRS can inadvertently accommodate and process non-cognate amino acids such as alanine and cysteine, to avoid such errors it has two additional distinct editing activities against alanine. One activity is designated as 'pretransfer' editing and involves the tRNA(Pro)-independent hydrolysis of activated Ala-AMP. The other activity is designated 'posttransfer' editing and involves deacylation of mischarged Ala-tRNA(Pro). The misacylated Cys-tRNA(Pro) is not edited by ProRS.</text>
</comment>
<keyword evidence="13" id="KW-1185">Reference proteome</keyword>
<feature type="domain" description="Aminoacyl-transfer RNA synthetases class-II family profile" evidence="11">
    <location>
        <begin position="38"/>
        <end position="461"/>
    </location>
</feature>
<evidence type="ECO:0000256" key="3">
    <source>
        <dbReference type="ARBA" id="ARBA00022490"/>
    </source>
</evidence>
<sequence length="570" mass="62323">MRLSLLFGKTQREIPGEAETISHQLLLRAGMINQLTAGVYSFMPLAWRSAKKIMDIIRDEMDAAGGQEITMPVLQPIELWEKSGRGAAFGANLFKLIDRKDRVLALGPTHEEVVTDLAAHYIQSYRDLPQRLYQIQTKLRDEPRPRGGLVRVREFIMKDMYTFDADDAGLEVSYQKMVQAYKNIYRRCGLKAMAIEADSGAIGGKASHEFMVLAESGEDEIIFCPGCGYAANVEKAKFDKGSSIEQIPLPMTDVETPGKESIEDVAKFLNLAPSQMLKCVFYIADKEFIIAVIRGDLEINEVKLKNLLKATDLRLATAEEVSEQGIIAGSASPVGQKAKVIADDSIVSSINYVGGANIAGRHTNNVVLGRDFNAYKTSDIASAGVGAKCAKCGGTLESTRGIEVGHVFKLGTFLAETFGALYTDPEGNQKPCVMGCYGIGVGRLLAAAIEQNHDDKGIIWPMPIAPYPIHICGLSLDNEKVKEAADKIYADLYTAGIQSLYDDRIESPGVKFNDADLLGMPLRITASPRTLDKGGIELKKRSEKTFTLVPIDNIVGEVKRMIDEQMKAAA</sequence>
<keyword evidence="8 10" id="KW-0030">Aminoacyl-tRNA synthetase</keyword>
<comment type="subcellular location">
    <subcellularLocation>
        <location evidence="1 10">Cytoplasm</location>
    </subcellularLocation>
</comment>
<evidence type="ECO:0000256" key="6">
    <source>
        <dbReference type="ARBA" id="ARBA00022840"/>
    </source>
</evidence>
<dbReference type="NCBIfam" id="NF006625">
    <property type="entry name" value="PRK09194.1"/>
    <property type="match status" value="1"/>
</dbReference>
<dbReference type="Pfam" id="PF03129">
    <property type="entry name" value="HGTP_anticodon"/>
    <property type="match status" value="1"/>
</dbReference>
<dbReference type="PANTHER" id="PTHR42753">
    <property type="entry name" value="MITOCHONDRIAL RIBOSOME PROTEIN L39/PROLYL-TRNA LIGASE FAMILY MEMBER"/>
    <property type="match status" value="1"/>
</dbReference>
<comment type="caution">
    <text evidence="12">The sequence shown here is derived from an EMBL/GenBank/DDBJ whole genome shotgun (WGS) entry which is preliminary data.</text>
</comment>
<comment type="catalytic activity">
    <reaction evidence="9 10">
        <text>tRNA(Pro) + L-proline + ATP = L-prolyl-tRNA(Pro) + AMP + diphosphate</text>
        <dbReference type="Rhea" id="RHEA:14305"/>
        <dbReference type="Rhea" id="RHEA-COMP:9700"/>
        <dbReference type="Rhea" id="RHEA-COMP:9702"/>
        <dbReference type="ChEBI" id="CHEBI:30616"/>
        <dbReference type="ChEBI" id="CHEBI:33019"/>
        <dbReference type="ChEBI" id="CHEBI:60039"/>
        <dbReference type="ChEBI" id="CHEBI:78442"/>
        <dbReference type="ChEBI" id="CHEBI:78532"/>
        <dbReference type="ChEBI" id="CHEBI:456215"/>
        <dbReference type="EC" id="6.1.1.15"/>
    </reaction>
</comment>
<dbReference type="EMBL" id="JQAN02000012">
    <property type="protein sequence ID" value="PPD57538.1"/>
    <property type="molecule type" value="Genomic_DNA"/>
</dbReference>
<dbReference type="InterPro" id="IPR023717">
    <property type="entry name" value="Pro-tRNA-Synthase_IIa_type1"/>
</dbReference>
<dbReference type="InterPro" id="IPR050062">
    <property type="entry name" value="Pro-tRNA_synthetase"/>
</dbReference>
<comment type="domain">
    <text evidence="10">Consists of three domains: the N-terminal catalytic domain, the editing domain and the C-terminal anticodon-binding domain.</text>
</comment>
<dbReference type="SUPFAM" id="SSF55826">
    <property type="entry name" value="YbaK/ProRS associated domain"/>
    <property type="match status" value="1"/>
</dbReference>
<keyword evidence="6 10" id="KW-0067">ATP-binding</keyword>
<dbReference type="GO" id="GO:0005829">
    <property type="term" value="C:cytosol"/>
    <property type="evidence" value="ECO:0007669"/>
    <property type="project" value="TreeGrafter"/>
</dbReference>
<dbReference type="Gene3D" id="3.30.930.10">
    <property type="entry name" value="Bira Bifunctional Protein, Domain 2"/>
    <property type="match status" value="2"/>
</dbReference>
<evidence type="ECO:0000256" key="2">
    <source>
        <dbReference type="ARBA" id="ARBA00011738"/>
    </source>
</evidence>
<dbReference type="NCBIfam" id="TIGR00409">
    <property type="entry name" value="proS_fam_II"/>
    <property type="match status" value="1"/>
</dbReference>
<dbReference type="SUPFAM" id="SSF55681">
    <property type="entry name" value="Class II aaRS and biotin synthetases"/>
    <property type="match status" value="1"/>
</dbReference>